<evidence type="ECO:0000313" key="4">
    <source>
        <dbReference type="EMBL" id="SIN65826.1"/>
    </source>
</evidence>
<name>A0ABY1JCK3_9BACT</name>
<evidence type="ECO:0000313" key="5">
    <source>
        <dbReference type="Proteomes" id="UP000185093"/>
    </source>
</evidence>
<organism evidence="4 5">
    <name type="scientific">Acetomicrobium flavidum</name>
    <dbReference type="NCBI Taxonomy" id="49896"/>
    <lineage>
        <taxon>Bacteria</taxon>
        <taxon>Thermotogati</taxon>
        <taxon>Synergistota</taxon>
        <taxon>Synergistia</taxon>
        <taxon>Synergistales</taxon>
        <taxon>Acetomicrobiaceae</taxon>
        <taxon>Acetomicrobium</taxon>
    </lineage>
</organism>
<dbReference type="InterPro" id="IPR028976">
    <property type="entry name" value="CheC-like_sf"/>
</dbReference>
<accession>A0ABY1JCK3</accession>
<dbReference type="Pfam" id="PF04509">
    <property type="entry name" value="CheC"/>
    <property type="match status" value="2"/>
</dbReference>
<keyword evidence="1" id="KW-0145">Chemotaxis</keyword>
<comment type="caution">
    <text evidence="4">The sequence shown here is derived from an EMBL/GenBank/DDBJ whole genome shotgun (WGS) entry which is preliminary data.</text>
</comment>
<feature type="domain" description="CheC-like protein" evidence="3">
    <location>
        <begin position="23"/>
        <end position="58"/>
    </location>
</feature>
<gene>
    <name evidence="4" type="ORF">SAMN05444368_0820</name>
</gene>
<dbReference type="InterPro" id="IPR050992">
    <property type="entry name" value="CheZ_family_phosphatases"/>
</dbReference>
<dbReference type="SUPFAM" id="SSF103039">
    <property type="entry name" value="CheC-like"/>
    <property type="match status" value="1"/>
</dbReference>
<dbReference type="EMBL" id="FSQZ01000001">
    <property type="protein sequence ID" value="SIN65826.1"/>
    <property type="molecule type" value="Genomic_DNA"/>
</dbReference>
<dbReference type="PANTHER" id="PTHR43693:SF1">
    <property type="entry name" value="PROTEIN PHOSPHATASE CHEZ"/>
    <property type="match status" value="1"/>
</dbReference>
<sequence length="221" mass="23814">MWLASEIGDRKMEYDELGKLSPFHLDVIRETVNIGAGNAATALSQLLGSVVTMDVPKAELVSIYELTDRYASPTELVCAVYLRFEGEISGNMLWIMSEETAQELVNILIKKDLGDMLQDQIDQIADSLLVEVGNIVLSSFLNAISAMINCALPVTVPAIAHDMLGAILDLLAAYYGMTGEVAIISETKLCVASNKNSLGGHVMLLPDPQSLSTLLSKLGVL</sequence>
<dbReference type="PANTHER" id="PTHR43693">
    <property type="entry name" value="PROTEIN PHOSPHATASE CHEZ"/>
    <property type="match status" value="1"/>
</dbReference>
<protein>
    <submittedName>
        <fullName evidence="4">Chemotaxis protein CheC</fullName>
    </submittedName>
</protein>
<dbReference type="CDD" id="cd17909">
    <property type="entry name" value="CheC_ClassI"/>
    <property type="match status" value="1"/>
</dbReference>
<proteinExistence type="predicted"/>
<dbReference type="RefSeq" id="WP_084532207.1">
    <property type="nucleotide sequence ID" value="NZ_FSQZ01000001.1"/>
</dbReference>
<reference evidence="4 5" key="1">
    <citation type="submission" date="2016-11" db="EMBL/GenBank/DDBJ databases">
        <authorList>
            <person name="Varghese N."/>
            <person name="Submissions S."/>
        </authorList>
    </citation>
    <scope>NUCLEOTIDE SEQUENCE [LARGE SCALE GENOMIC DNA]</scope>
    <source>
        <strain evidence="4 5">DSM 20664</strain>
    </source>
</reference>
<dbReference type="Proteomes" id="UP000185093">
    <property type="component" value="Unassembled WGS sequence"/>
</dbReference>
<evidence type="ECO:0000256" key="1">
    <source>
        <dbReference type="ARBA" id="ARBA00022500"/>
    </source>
</evidence>
<evidence type="ECO:0000259" key="3">
    <source>
        <dbReference type="Pfam" id="PF04509"/>
    </source>
</evidence>
<feature type="domain" description="CheC-like protein" evidence="3">
    <location>
        <begin position="125"/>
        <end position="159"/>
    </location>
</feature>
<keyword evidence="5" id="KW-1185">Reference proteome</keyword>
<evidence type="ECO:0000256" key="2">
    <source>
        <dbReference type="ARBA" id="ARBA00022801"/>
    </source>
</evidence>
<keyword evidence="2" id="KW-0378">Hydrolase</keyword>
<dbReference type="Gene3D" id="3.40.1550.10">
    <property type="entry name" value="CheC-like"/>
    <property type="match status" value="1"/>
</dbReference>
<dbReference type="InterPro" id="IPR007597">
    <property type="entry name" value="CheC"/>
</dbReference>